<feature type="region of interest" description="Disordered" evidence="1">
    <location>
        <begin position="101"/>
        <end position="130"/>
    </location>
</feature>
<dbReference type="AlphaFoldDB" id="A0A8S1JI65"/>
<evidence type="ECO:0000313" key="3">
    <source>
        <dbReference type="Proteomes" id="UP000708148"/>
    </source>
</evidence>
<gene>
    <name evidence="2" type="ORF">OSTQU699_LOCUS9976</name>
</gene>
<evidence type="ECO:0000313" key="2">
    <source>
        <dbReference type="EMBL" id="CAD7704622.1"/>
    </source>
</evidence>
<organism evidence="2 3">
    <name type="scientific">Ostreobium quekettii</name>
    <dbReference type="NCBI Taxonomy" id="121088"/>
    <lineage>
        <taxon>Eukaryota</taxon>
        <taxon>Viridiplantae</taxon>
        <taxon>Chlorophyta</taxon>
        <taxon>core chlorophytes</taxon>
        <taxon>Ulvophyceae</taxon>
        <taxon>TCBD clade</taxon>
        <taxon>Bryopsidales</taxon>
        <taxon>Ostreobineae</taxon>
        <taxon>Ostreobiaceae</taxon>
        <taxon>Ostreobium</taxon>
    </lineage>
</organism>
<proteinExistence type="predicted"/>
<name>A0A8S1JI65_9CHLO</name>
<evidence type="ECO:0000256" key="1">
    <source>
        <dbReference type="SAM" id="MobiDB-lite"/>
    </source>
</evidence>
<feature type="compositionally biased region" description="Polar residues" evidence="1">
    <location>
        <begin position="110"/>
        <end position="124"/>
    </location>
</feature>
<protein>
    <submittedName>
        <fullName evidence="2">Uncharacterized protein</fullName>
    </submittedName>
</protein>
<feature type="non-terminal residue" evidence="2">
    <location>
        <position position="1"/>
    </location>
</feature>
<feature type="region of interest" description="Disordered" evidence="1">
    <location>
        <begin position="39"/>
        <end position="61"/>
    </location>
</feature>
<dbReference type="Proteomes" id="UP000708148">
    <property type="component" value="Unassembled WGS sequence"/>
</dbReference>
<reference evidence="2" key="1">
    <citation type="submission" date="2020-12" db="EMBL/GenBank/DDBJ databases">
        <authorList>
            <person name="Iha C."/>
        </authorList>
    </citation>
    <scope>NUCLEOTIDE SEQUENCE</scope>
</reference>
<keyword evidence="3" id="KW-1185">Reference proteome</keyword>
<dbReference type="EMBL" id="CAJHUC010002935">
    <property type="protein sequence ID" value="CAD7704622.1"/>
    <property type="molecule type" value="Genomic_DNA"/>
</dbReference>
<sequence>MAAVSAEWWRWGAAEGQDHTEDAEVAAIGAQFRRAVLADAPQQPPFRTLAPRSKPALRGASPARFQRWGTCQPGPQHLILGPLVFPDLEDVCARACGCGTPPPRVAIGGRSSQLSTPSIGTSATDSDEES</sequence>
<accession>A0A8S1JI65</accession>
<comment type="caution">
    <text evidence="2">The sequence shown here is derived from an EMBL/GenBank/DDBJ whole genome shotgun (WGS) entry which is preliminary data.</text>
</comment>